<dbReference type="VEuPathDB" id="FungiDB:PV08_10178"/>
<dbReference type="Proteomes" id="UP000053328">
    <property type="component" value="Unassembled WGS sequence"/>
</dbReference>
<accession>A0A0D2BHM9</accession>
<dbReference type="AlphaFoldDB" id="A0A0D2BHM9"/>
<protein>
    <submittedName>
        <fullName evidence="1">Uncharacterized protein</fullName>
    </submittedName>
</protein>
<proteinExistence type="predicted"/>
<keyword evidence="2" id="KW-1185">Reference proteome</keyword>
<dbReference type="HOGENOM" id="CLU_594515_0_0_1"/>
<organism evidence="1 2">
    <name type="scientific">Exophiala spinifera</name>
    <dbReference type="NCBI Taxonomy" id="91928"/>
    <lineage>
        <taxon>Eukaryota</taxon>
        <taxon>Fungi</taxon>
        <taxon>Dikarya</taxon>
        <taxon>Ascomycota</taxon>
        <taxon>Pezizomycotina</taxon>
        <taxon>Eurotiomycetes</taxon>
        <taxon>Chaetothyriomycetidae</taxon>
        <taxon>Chaetothyriales</taxon>
        <taxon>Herpotrichiellaceae</taxon>
        <taxon>Exophiala</taxon>
    </lineage>
</organism>
<dbReference type="GeneID" id="27337261"/>
<name>A0A0D2BHM9_9EURO</name>
<dbReference type="EMBL" id="KN847499">
    <property type="protein sequence ID" value="KIW10879.1"/>
    <property type="molecule type" value="Genomic_DNA"/>
</dbReference>
<gene>
    <name evidence="1" type="ORF">PV08_10178</name>
</gene>
<evidence type="ECO:0000313" key="2">
    <source>
        <dbReference type="Proteomes" id="UP000053328"/>
    </source>
</evidence>
<sequence>MSETNSQVEFLFVESGNPQPSNKSVRSHIIKAANRKKRALSKAGRSVLPTGSRTTLSREATLDESGRPGYGLNYSDCIIYLRRIARQALSLPLVQNPATVLPAQLSPGVLEIMHPIWSDPVMPGTRIKHYRKYDNGHYAEERQLILQNSIPMRIDAFEHLRRNSLMWTRSFGWWIPSLDARRRLYFQACELKAGIMTDIQKELATLKKSRLEIALFTVYKFIPLRANGETFKSMLTHTKGVRAIFFMREDPWLFSDRRISRQLLYREMMQNDACWSLISDPTDYEARVDQFLTQLLKKIQEYAIASGKDKRSFLHPDSFLYRYLARAPSQQTSPSDFFSEDMIHLLVLLLLSIKTSSSDSDVRREYLVFLQSEIHRFNFQTEENHLSLFWILFMCNRPVRHDNQHHDWQAVRFLNILKCCPTEVRQMIRDVLMDFLGGCTIGVASQLNLPELRAQMLEPL</sequence>
<dbReference type="RefSeq" id="XP_016231095.1">
    <property type="nucleotide sequence ID" value="XM_016384493.1"/>
</dbReference>
<reference evidence="1 2" key="1">
    <citation type="submission" date="2015-01" db="EMBL/GenBank/DDBJ databases">
        <title>The Genome Sequence of Exophiala spinifera CBS89968.</title>
        <authorList>
            <consortium name="The Broad Institute Genomics Platform"/>
            <person name="Cuomo C."/>
            <person name="de Hoog S."/>
            <person name="Gorbushina A."/>
            <person name="Stielow B."/>
            <person name="Teixiera M."/>
            <person name="Abouelleil A."/>
            <person name="Chapman S.B."/>
            <person name="Priest M."/>
            <person name="Young S.K."/>
            <person name="Wortman J."/>
            <person name="Nusbaum C."/>
            <person name="Birren B."/>
        </authorList>
    </citation>
    <scope>NUCLEOTIDE SEQUENCE [LARGE SCALE GENOMIC DNA]</scope>
    <source>
        <strain evidence="1 2">CBS 89968</strain>
    </source>
</reference>
<evidence type="ECO:0000313" key="1">
    <source>
        <dbReference type="EMBL" id="KIW10879.1"/>
    </source>
</evidence>